<gene>
    <name evidence="3" type="ordered locus">Caur_1741</name>
</gene>
<dbReference type="CAZy" id="GT2">
    <property type="family name" value="Glycosyltransferase Family 2"/>
</dbReference>
<dbReference type="EnsemblBacteria" id="ABY34958">
    <property type="protein sequence ID" value="ABY34958"/>
    <property type="gene ID" value="Caur_1741"/>
</dbReference>
<dbReference type="PANTHER" id="PTHR46656">
    <property type="entry name" value="PUTATIVE-RELATED"/>
    <property type="match status" value="1"/>
</dbReference>
<dbReference type="HOGENOM" id="CLU_297842_0_0_0"/>
<dbReference type="PATRIC" id="fig|324602.8.peg.1982"/>
<feature type="region of interest" description="Disordered" evidence="1">
    <location>
        <begin position="349"/>
        <end position="401"/>
    </location>
</feature>
<dbReference type="CDD" id="cd03798">
    <property type="entry name" value="GT4_WlbH-like"/>
    <property type="match status" value="1"/>
</dbReference>
<evidence type="ECO:0000256" key="1">
    <source>
        <dbReference type="SAM" id="MobiDB-lite"/>
    </source>
</evidence>
<sequence length="1010" mass="113171">MKASVVIPLLQGGLYIRDCLQSLQQQSEQPAIIVVNNGSSDDGPDIVRREFPDVTLLDFARPLGFAGAVNAGIQAALTTVEPPDVVIALNQDTVVDPGWLAAIMSAFVDPAVGLAGCLARFPDGQIQHAGGTLIEPLWYGRNRHSIDDPAPIHYLAALALGMRVTMLDQIGLFDEGFFPAYYEDVDLCLRALAQGWRIELVPAATLIHHEGALQQTSPRHTYMLERQRWRLLLKHRSIAELHEIVFPAEHALLQERAAAGISDSLRAAYLQAILALPEIGRQRGWTAEEISVIRGRLIELRSEAIARERTSRITGLQQALHSHVLPYASAPAGTDERVMAEIVGLSPATLPDGAEAPSRGEHPATIATDNKQGTDDTGVSAVTDLPQQSTNPRRPPFQPGTRPPVAIVILTWNGLALTQRCLTSLRANTRDVAYRFIVVDNGSTDGTVEWLRDQPDVTLIANSENRGFAAGVNQGIAAAPPDHDVLLLNNDTEIIEEAWLAHLRDVANNHPDYGIVGCLLLFPNGLLQHAGTYMPQHNFWGYQIGGGEPFIGQYPGIREVEGVTGACMYIRRDVIATIGGLDETYFSYYEDTDYCLRAMQAGFKVVCTGGARVVHHENSSTKLNNADWWRMFSHGQRVFLSKWRDYYRQRYRYGLVWHSLIAHATGYATSSREFVRELDRRGVDIRLACIFGTDYTEPPTRDPRLDQLRQRPKDTSLPQVVYSQGDAFIKNSGRYRIGFTMLESDALPADWVHQANQMDEVWVPSHFTRDVFVQSGVRRPIHIIPLGFNPNYFHPGIQGHKPTDSFVFLSVFEWIERKAPETLLRAYVSEFKRSDDVVLVLKIFNHDPRFDVHQRIHEIVNRPDAPRVVVILNQEIAEHQMGSFYRSADCFVLPTRGEGWGMPILEAMACGLPVIATDWGAQRDFFNDRLGYPLRVRQLIPAVARSPYYAGSRWADPDIDHLRYLMRYVYEHPAEAREKGAQAAVEVQQCWTWEKAVDRIIERLADITHS</sequence>
<dbReference type="SUPFAM" id="SSF53448">
    <property type="entry name" value="Nucleotide-diphospho-sugar transferases"/>
    <property type="match status" value="2"/>
</dbReference>
<name>A9WCG7_CHLAA</name>
<dbReference type="KEGG" id="cau:Caur_1741"/>
<dbReference type="SUPFAM" id="SSF53756">
    <property type="entry name" value="UDP-Glycosyltransferase/glycogen phosphorylase"/>
    <property type="match status" value="1"/>
</dbReference>
<protein>
    <submittedName>
        <fullName evidence="3">Glycosyl transferase family 2</fullName>
    </submittedName>
</protein>
<dbReference type="STRING" id="324602.Caur_1741"/>
<feature type="domain" description="Glycosyltransferase 2-like" evidence="2">
    <location>
        <begin position="407"/>
        <end position="575"/>
    </location>
</feature>
<keyword evidence="4" id="KW-1185">Reference proteome</keyword>
<dbReference type="RefSeq" id="WP_012257612.1">
    <property type="nucleotide sequence ID" value="NC_010175.1"/>
</dbReference>
<evidence type="ECO:0000313" key="4">
    <source>
        <dbReference type="Proteomes" id="UP000002008"/>
    </source>
</evidence>
<keyword evidence="3" id="KW-0808">Transferase</keyword>
<reference evidence="4" key="1">
    <citation type="journal article" date="2011" name="BMC Genomics">
        <title>Complete genome sequence of the filamentous anoxygenic phototrophic bacterium Chloroflexus aurantiacus.</title>
        <authorList>
            <person name="Tang K.H."/>
            <person name="Barry K."/>
            <person name="Chertkov O."/>
            <person name="Dalin E."/>
            <person name="Han C.S."/>
            <person name="Hauser L.J."/>
            <person name="Honchak B.M."/>
            <person name="Karbach L.E."/>
            <person name="Land M.L."/>
            <person name="Lapidus A."/>
            <person name="Larimer F.W."/>
            <person name="Mikhailova N."/>
            <person name="Pitluck S."/>
            <person name="Pierson B.K."/>
            <person name="Blankenship R.E."/>
        </authorList>
    </citation>
    <scope>NUCLEOTIDE SEQUENCE [LARGE SCALE GENOMIC DNA]</scope>
    <source>
        <strain evidence="4">ATCC 29366 / DSM 635 / J-10-fl</strain>
    </source>
</reference>
<dbReference type="InterPro" id="IPR029044">
    <property type="entry name" value="Nucleotide-diphossugar_trans"/>
</dbReference>
<dbReference type="eggNOG" id="COG0438">
    <property type="taxonomic scope" value="Bacteria"/>
</dbReference>
<dbReference type="Gene3D" id="3.40.50.2000">
    <property type="entry name" value="Glycogen Phosphorylase B"/>
    <property type="match status" value="1"/>
</dbReference>
<dbReference type="EMBL" id="CP000909">
    <property type="protein sequence ID" value="ABY34958.1"/>
    <property type="molecule type" value="Genomic_DNA"/>
</dbReference>
<dbReference type="PANTHER" id="PTHR46656:SF3">
    <property type="entry name" value="PUTATIVE-RELATED"/>
    <property type="match status" value="1"/>
</dbReference>
<dbReference type="Pfam" id="PF13692">
    <property type="entry name" value="Glyco_trans_1_4"/>
    <property type="match status" value="1"/>
</dbReference>
<dbReference type="CDD" id="cd04186">
    <property type="entry name" value="GT_2_like_c"/>
    <property type="match status" value="2"/>
</dbReference>
<organism evidence="3 4">
    <name type="scientific">Chloroflexus aurantiacus (strain ATCC 29366 / DSM 635 / J-10-fl)</name>
    <dbReference type="NCBI Taxonomy" id="324602"/>
    <lineage>
        <taxon>Bacteria</taxon>
        <taxon>Bacillati</taxon>
        <taxon>Chloroflexota</taxon>
        <taxon>Chloroflexia</taxon>
        <taxon>Chloroflexales</taxon>
        <taxon>Chloroflexineae</taxon>
        <taxon>Chloroflexaceae</taxon>
        <taxon>Chloroflexus</taxon>
    </lineage>
</organism>
<proteinExistence type="predicted"/>
<dbReference type="GO" id="GO:0016740">
    <property type="term" value="F:transferase activity"/>
    <property type="evidence" value="ECO:0007669"/>
    <property type="project" value="UniProtKB-KW"/>
</dbReference>
<dbReference type="eggNOG" id="COG1216">
    <property type="taxonomic scope" value="Bacteria"/>
</dbReference>
<evidence type="ECO:0000313" key="3">
    <source>
        <dbReference type="EMBL" id="ABY34958.1"/>
    </source>
</evidence>
<evidence type="ECO:0000259" key="2">
    <source>
        <dbReference type="Pfam" id="PF00535"/>
    </source>
</evidence>
<dbReference type="InParanoid" id="A9WCG7"/>
<feature type="compositionally biased region" description="Polar residues" evidence="1">
    <location>
        <begin position="367"/>
        <end position="377"/>
    </location>
</feature>
<dbReference type="Gene3D" id="3.90.550.10">
    <property type="entry name" value="Spore Coat Polysaccharide Biosynthesis Protein SpsA, Chain A"/>
    <property type="match status" value="2"/>
</dbReference>
<dbReference type="CAZy" id="GT4">
    <property type="family name" value="Glycosyltransferase Family 4"/>
</dbReference>
<feature type="domain" description="Glycosyltransferase 2-like" evidence="2">
    <location>
        <begin position="4"/>
        <end position="131"/>
    </location>
</feature>
<accession>A9WCG7</accession>
<dbReference type="Pfam" id="PF00535">
    <property type="entry name" value="Glycos_transf_2"/>
    <property type="match status" value="2"/>
</dbReference>
<dbReference type="InterPro" id="IPR001173">
    <property type="entry name" value="Glyco_trans_2-like"/>
</dbReference>
<dbReference type="AlphaFoldDB" id="A9WCG7"/>
<dbReference type="Proteomes" id="UP000002008">
    <property type="component" value="Chromosome"/>
</dbReference>